<evidence type="ECO:0000313" key="1">
    <source>
        <dbReference type="EMBL" id="AJQ94183.1"/>
    </source>
</evidence>
<accession>A0A0C5VLH1</accession>
<dbReference type="EMBL" id="CP007142">
    <property type="protein sequence ID" value="AJQ94183.1"/>
    <property type="molecule type" value="Genomic_DNA"/>
</dbReference>
<reference evidence="1 2" key="1">
    <citation type="submission" date="2014-01" db="EMBL/GenBank/DDBJ databases">
        <title>Full genme sequencing of cellulolytic bacterium Gynuella sunshinyii YC6258T gen. nov., sp. nov.</title>
        <authorList>
            <person name="Khan H."/>
            <person name="Chung E.J."/>
            <person name="Chung Y.R."/>
        </authorList>
    </citation>
    <scope>NUCLEOTIDE SEQUENCE [LARGE SCALE GENOMIC DNA]</scope>
    <source>
        <strain evidence="1 2">YC6258</strain>
    </source>
</reference>
<protein>
    <recommendedName>
        <fullName evidence="3">Transposase IS4-like domain-containing protein</fullName>
    </recommendedName>
</protein>
<keyword evidence="2" id="KW-1185">Reference proteome</keyword>
<dbReference type="AlphaFoldDB" id="A0A0C5VLH1"/>
<organism evidence="1 2">
    <name type="scientific">Gynuella sunshinyii YC6258</name>
    <dbReference type="NCBI Taxonomy" id="1445510"/>
    <lineage>
        <taxon>Bacteria</taxon>
        <taxon>Pseudomonadati</taxon>
        <taxon>Pseudomonadota</taxon>
        <taxon>Gammaproteobacteria</taxon>
        <taxon>Oceanospirillales</taxon>
        <taxon>Saccharospirillaceae</taxon>
        <taxon>Gynuella</taxon>
    </lineage>
</organism>
<dbReference type="Proteomes" id="UP000032266">
    <property type="component" value="Chromosome"/>
</dbReference>
<evidence type="ECO:0000313" key="2">
    <source>
        <dbReference type="Proteomes" id="UP000032266"/>
    </source>
</evidence>
<dbReference type="HOGENOM" id="CLU_2825094_0_0_6"/>
<sequence>MHVGLNRSGYLPEFMHIIEGKTHDAKAAKSLKLSSGSIVVFDKACNDYAWYKQLEDNGIFFVTMAW</sequence>
<dbReference type="STRING" id="1445510.YC6258_02145"/>
<proteinExistence type="predicted"/>
<name>A0A0C5VLH1_9GAMM</name>
<evidence type="ECO:0008006" key="3">
    <source>
        <dbReference type="Google" id="ProtNLM"/>
    </source>
</evidence>
<gene>
    <name evidence="1" type="ORF">YC6258_02145</name>
</gene>
<dbReference type="KEGG" id="gsn:YC6258_02145"/>